<dbReference type="CDD" id="cd00160">
    <property type="entry name" value="RhoGEF"/>
    <property type="match status" value="1"/>
</dbReference>
<feature type="compositionally biased region" description="Basic and acidic residues" evidence="1">
    <location>
        <begin position="1"/>
        <end position="10"/>
    </location>
</feature>
<dbReference type="SMART" id="SM00233">
    <property type="entry name" value="PH"/>
    <property type="match status" value="1"/>
</dbReference>
<dbReference type="SMART" id="SM00325">
    <property type="entry name" value="RhoGEF"/>
    <property type="match status" value="1"/>
</dbReference>
<dbReference type="InterPro" id="IPR011993">
    <property type="entry name" value="PH-like_dom_sf"/>
</dbReference>
<feature type="region of interest" description="Disordered" evidence="1">
    <location>
        <begin position="1"/>
        <end position="46"/>
    </location>
</feature>
<dbReference type="Pfam" id="PF00621">
    <property type="entry name" value="RhoGEF"/>
    <property type="match status" value="1"/>
</dbReference>
<protein>
    <submittedName>
        <fullName evidence="4">Pleckstrin homology domain-containing family G member 5</fullName>
    </submittedName>
</protein>
<feature type="compositionally biased region" description="Gly residues" evidence="1">
    <location>
        <begin position="474"/>
        <end position="483"/>
    </location>
</feature>
<feature type="region of interest" description="Disordered" evidence="1">
    <location>
        <begin position="1267"/>
        <end position="1345"/>
    </location>
</feature>
<dbReference type="CDD" id="cd13244">
    <property type="entry name" value="PH_PLEKHG5_G6"/>
    <property type="match status" value="1"/>
</dbReference>
<dbReference type="Gene3D" id="2.30.29.30">
    <property type="entry name" value="Pleckstrin-homology domain (PH domain)/Phosphotyrosine-binding domain (PTB)"/>
    <property type="match status" value="1"/>
</dbReference>
<gene>
    <name evidence="4" type="ORF">WN55_09096</name>
</gene>
<feature type="region of interest" description="Disordered" evidence="1">
    <location>
        <begin position="574"/>
        <end position="606"/>
    </location>
</feature>
<dbReference type="GO" id="GO:0030424">
    <property type="term" value="C:axon"/>
    <property type="evidence" value="ECO:0007669"/>
    <property type="project" value="TreeGrafter"/>
</dbReference>
<evidence type="ECO:0000259" key="2">
    <source>
        <dbReference type="PROSITE" id="PS50003"/>
    </source>
</evidence>
<dbReference type="GO" id="GO:0005085">
    <property type="term" value="F:guanyl-nucleotide exchange factor activity"/>
    <property type="evidence" value="ECO:0007669"/>
    <property type="project" value="InterPro"/>
</dbReference>
<dbReference type="PROSITE" id="PS50010">
    <property type="entry name" value="DH_2"/>
    <property type="match status" value="1"/>
</dbReference>
<feature type="compositionally biased region" description="Low complexity" evidence="1">
    <location>
        <begin position="484"/>
        <end position="497"/>
    </location>
</feature>
<dbReference type="EMBL" id="KQ434839">
    <property type="protein sequence ID" value="KZC08033.1"/>
    <property type="molecule type" value="Genomic_DNA"/>
</dbReference>
<dbReference type="STRING" id="178035.A0A154P858"/>
<feature type="compositionally biased region" description="Low complexity" evidence="1">
    <location>
        <begin position="768"/>
        <end position="787"/>
    </location>
</feature>
<evidence type="ECO:0000313" key="5">
    <source>
        <dbReference type="Proteomes" id="UP000076502"/>
    </source>
</evidence>
<organism evidence="4 5">
    <name type="scientific">Dufourea novaeangliae</name>
    <name type="common">Sweat bee</name>
    <dbReference type="NCBI Taxonomy" id="178035"/>
    <lineage>
        <taxon>Eukaryota</taxon>
        <taxon>Metazoa</taxon>
        <taxon>Ecdysozoa</taxon>
        <taxon>Arthropoda</taxon>
        <taxon>Hexapoda</taxon>
        <taxon>Insecta</taxon>
        <taxon>Pterygota</taxon>
        <taxon>Neoptera</taxon>
        <taxon>Endopterygota</taxon>
        <taxon>Hymenoptera</taxon>
        <taxon>Apocrita</taxon>
        <taxon>Aculeata</taxon>
        <taxon>Apoidea</taxon>
        <taxon>Anthophila</taxon>
        <taxon>Halictidae</taxon>
        <taxon>Rophitinae</taxon>
        <taxon>Dufourea</taxon>
    </lineage>
</organism>
<name>A0A154P858_DUFNO</name>
<evidence type="ECO:0000313" key="4">
    <source>
        <dbReference type="EMBL" id="KZC08033.1"/>
    </source>
</evidence>
<evidence type="ECO:0000256" key="1">
    <source>
        <dbReference type="SAM" id="MobiDB-lite"/>
    </source>
</evidence>
<feature type="region of interest" description="Disordered" evidence="1">
    <location>
        <begin position="725"/>
        <end position="747"/>
    </location>
</feature>
<feature type="compositionally biased region" description="Polar residues" evidence="1">
    <location>
        <begin position="1271"/>
        <end position="1288"/>
    </location>
</feature>
<dbReference type="Gene3D" id="1.20.900.10">
    <property type="entry name" value="Dbl homology (DH) domain"/>
    <property type="match status" value="1"/>
</dbReference>
<evidence type="ECO:0000259" key="3">
    <source>
        <dbReference type="PROSITE" id="PS50010"/>
    </source>
</evidence>
<reference evidence="4 5" key="1">
    <citation type="submission" date="2015-07" db="EMBL/GenBank/DDBJ databases">
        <title>The genome of Dufourea novaeangliae.</title>
        <authorList>
            <person name="Pan H."/>
            <person name="Kapheim K."/>
        </authorList>
    </citation>
    <scope>NUCLEOTIDE SEQUENCE [LARGE SCALE GENOMIC DNA]</scope>
    <source>
        <strain evidence="4">0120121106</strain>
        <tissue evidence="4">Whole body</tissue>
    </source>
</reference>
<dbReference type="InterPro" id="IPR001849">
    <property type="entry name" value="PH_domain"/>
</dbReference>
<dbReference type="GO" id="GO:0005886">
    <property type="term" value="C:plasma membrane"/>
    <property type="evidence" value="ECO:0007669"/>
    <property type="project" value="TreeGrafter"/>
</dbReference>
<dbReference type="SUPFAM" id="SSF50729">
    <property type="entry name" value="PH domain-like"/>
    <property type="match status" value="1"/>
</dbReference>
<dbReference type="PANTHER" id="PTHR13217">
    <property type="entry name" value="PLECKSTRIN HOMOLOGY DOMAIN-CONTAINING FAMILY G MEMBER 7"/>
    <property type="match status" value="1"/>
</dbReference>
<feature type="region of interest" description="Disordered" evidence="1">
    <location>
        <begin position="768"/>
        <end position="789"/>
    </location>
</feature>
<dbReference type="GO" id="GO:0007266">
    <property type="term" value="P:Rho protein signal transduction"/>
    <property type="evidence" value="ECO:0007669"/>
    <property type="project" value="TreeGrafter"/>
</dbReference>
<feature type="domain" description="PH" evidence="2">
    <location>
        <begin position="1113"/>
        <end position="1224"/>
    </location>
</feature>
<feature type="compositionally biased region" description="Polar residues" evidence="1">
    <location>
        <begin position="728"/>
        <end position="742"/>
    </location>
</feature>
<dbReference type="OrthoDB" id="5585231at2759"/>
<accession>A0A154P858</accession>
<dbReference type="Proteomes" id="UP000076502">
    <property type="component" value="Unassembled WGS sequence"/>
</dbReference>
<feature type="region of interest" description="Disordered" evidence="1">
    <location>
        <begin position="417"/>
        <end position="497"/>
    </location>
</feature>
<feature type="region of interest" description="Disordered" evidence="1">
    <location>
        <begin position="1475"/>
        <end position="1501"/>
    </location>
</feature>
<dbReference type="InterPro" id="IPR040181">
    <property type="entry name" value="PKHG5/7"/>
</dbReference>
<feature type="compositionally biased region" description="Low complexity" evidence="1">
    <location>
        <begin position="439"/>
        <end position="461"/>
    </location>
</feature>
<dbReference type="GO" id="GO:0043542">
    <property type="term" value="P:endothelial cell migration"/>
    <property type="evidence" value="ECO:0007669"/>
    <property type="project" value="TreeGrafter"/>
</dbReference>
<dbReference type="CDD" id="cd17068">
    <property type="entry name" value="RBD_PLEKHG5"/>
    <property type="match status" value="1"/>
</dbReference>
<feature type="compositionally biased region" description="Low complexity" evidence="1">
    <location>
        <begin position="587"/>
        <end position="606"/>
    </location>
</feature>
<dbReference type="PANTHER" id="PTHR13217:SF11">
    <property type="entry name" value="PLECKSTRIN HOMOLOGY DOMAIN-CONTAINING FAMILY G MEMBER 5"/>
    <property type="match status" value="1"/>
</dbReference>
<dbReference type="InterPro" id="IPR000219">
    <property type="entry name" value="DH_dom"/>
</dbReference>
<keyword evidence="5" id="KW-1185">Reference proteome</keyword>
<dbReference type="InterPro" id="IPR035899">
    <property type="entry name" value="DBL_dom_sf"/>
</dbReference>
<sequence length="1501" mass="165423">MTTLKKDEKKASKKPKKTTTMTIGQKASGRNAKTVKPQRLEEPVKTVSSIESEDRRYHKIVVNVEENDSDDLTAVSRKSSGKFERKASFRQKIGSLIRGSAELPAAINRGLQPIRRSLSFSKDLNRLHEPSKPIRTTSVQWYNSLVSLAEDECLDELDTTPKRNIEDHHPPKAQVTRTQSLIDTNFVRSARRRVNELLSKTAPYGRHSDHYDSTIDLSNPPCEASSLPALASADDLNNELKSLREREQQVRSEWRNLKVAVRNLSQLHVGQSAGKHHSAWSSVGIVESLKSILGNMKVHKEGLPGYKKRNENDKRNDINEASHERLDAIVNRRIVKNLCPFRRSLDRHQEDREEKAEGFNALKDSLLRLVRRLSIGGIGLVGRYAIGSFGDGGAAGPNGGRPVEGFIGCGEGTTDDPVDGCLGGQHQQPVVGPRGGTVSAGAPPSRGGVPSRRPSRELSPPTRGPTEGQDAPTCGGGGGGGVGAAATGAGATNAGSGQDWRRLVGSIRRKVRRKPAHASASIAETTGLHETNRNQDDFLKATMRIFLVVSPPMGRVQVRSRSLTQLDALGNSMLDTGEHHLGSGTSQQQPHQLHQHYQPQQLQHHPQNVEASPRFLVPNATSIESTHQNRTKHKLSRSQVSSSEYFSISFDLSEDPGSLDRDEFLPATKGTCLAEALNATCERRGIDLSRIEVYDGFSTPLPILTTDTSSLGGKHLRITVKDAEKTNSRPTVQRVSTQSVSLRKTGGSYRSRSGRFFSVSTEDSSVDSEVSSSTTITSGRSSAGAAGHKTSKQRWSGFFTNTKGNKLDLLTAQLDEYNKHGVPRLADIQMPYELTLNEDALYSLEEDWRDIVHNSDQLSEKQQQQQTALWELAQTEVAYIRTLKVVTDLFMACLCSLQASNILIEVDRSKLFSNIPEIYSANRYFWTEYVLMMVNASRSTGQLLDSGHLLQGFETFEQTFAPYTRYCAEQSRCQQYCRDRLNDNQLFTVYLVWCETQKDCNRLKLLDILVKPMQRLTKYSLLLKAVQKNTENEEQRAELIHMIKSVDDFVASVNAALKRNEETARLATAASRIENYDVVESRDEELEKLIKIHSTFDITTAPMPGCPKDTLRVLLREGDLKLRDAASSKTEVHILLLTDMLLICKPSTKKTSSSGLAGSVGGGLKIIRQPYVIDRIRIHELKEPSSLGLIYLNEYGAASAALVLSAGESKLAKSWMESLRKAQQQFALMKLPPLGNTLNLNLGTVSRQPSTFLGDVDLEGDECETILKTPRGSSRASRVSSLAHSHSGSIEMEGVSPGSSNFVPSYNPSRNVSVETNEPPRASSVSSEEGGEPSGHNHRPMQISPNKFDNRRYLLSKSPTPNTLSVQVPAYSSLGQSLPNLTLATSPQTSTVSPTPPNSLLIVPQITKSKDTLLSPGHRGISYPPPSPPRGALRRAVAIPQSRNPPLVKTRHISTSVTQTIQPTMNLDTEAIEERRKRLEPSHRMPSTSSIAEEKVNSFDL</sequence>
<proteinExistence type="predicted"/>
<dbReference type="SUPFAM" id="SSF48065">
    <property type="entry name" value="DBL homology domain (DH-domain)"/>
    <property type="match status" value="1"/>
</dbReference>
<feature type="compositionally biased region" description="Polar residues" evidence="1">
    <location>
        <begin position="1297"/>
        <end position="1316"/>
    </location>
</feature>
<feature type="domain" description="DH" evidence="3">
    <location>
        <begin position="864"/>
        <end position="1056"/>
    </location>
</feature>
<feature type="compositionally biased region" description="Basic and acidic residues" evidence="1">
    <location>
        <begin position="1492"/>
        <end position="1501"/>
    </location>
</feature>
<dbReference type="PROSITE" id="PS50003">
    <property type="entry name" value="PH_DOMAIN"/>
    <property type="match status" value="1"/>
</dbReference>
<feature type="region of interest" description="Disordered" evidence="1">
    <location>
        <begin position="509"/>
        <end position="529"/>
    </location>
</feature>
<dbReference type="GO" id="GO:0030139">
    <property type="term" value="C:endocytic vesicle"/>
    <property type="evidence" value="ECO:0007669"/>
    <property type="project" value="TreeGrafter"/>
</dbReference>